<evidence type="ECO:0000313" key="3">
    <source>
        <dbReference type="Proteomes" id="UP001066276"/>
    </source>
</evidence>
<feature type="region of interest" description="Disordered" evidence="1">
    <location>
        <begin position="173"/>
        <end position="196"/>
    </location>
</feature>
<feature type="compositionally biased region" description="Basic and acidic residues" evidence="1">
    <location>
        <begin position="10"/>
        <end position="27"/>
    </location>
</feature>
<dbReference type="EMBL" id="JANPWB010000014">
    <property type="protein sequence ID" value="KAJ1099715.1"/>
    <property type="molecule type" value="Genomic_DNA"/>
</dbReference>
<accession>A0AAV7MAA7</accession>
<comment type="caution">
    <text evidence="2">The sequence shown here is derived from an EMBL/GenBank/DDBJ whole genome shotgun (WGS) entry which is preliminary data.</text>
</comment>
<keyword evidence="3" id="KW-1185">Reference proteome</keyword>
<reference evidence="2" key="1">
    <citation type="journal article" date="2022" name="bioRxiv">
        <title>Sequencing and chromosome-scale assembly of the giantPleurodeles waltlgenome.</title>
        <authorList>
            <person name="Brown T."/>
            <person name="Elewa A."/>
            <person name="Iarovenko S."/>
            <person name="Subramanian E."/>
            <person name="Araus A.J."/>
            <person name="Petzold A."/>
            <person name="Susuki M."/>
            <person name="Suzuki K.-i.T."/>
            <person name="Hayashi T."/>
            <person name="Toyoda A."/>
            <person name="Oliveira C."/>
            <person name="Osipova E."/>
            <person name="Leigh N.D."/>
            <person name="Simon A."/>
            <person name="Yun M.H."/>
        </authorList>
    </citation>
    <scope>NUCLEOTIDE SEQUENCE</scope>
    <source>
        <strain evidence="2">20211129_DDA</strain>
        <tissue evidence="2">Liver</tissue>
    </source>
</reference>
<dbReference type="Proteomes" id="UP001066276">
    <property type="component" value="Chromosome 10"/>
</dbReference>
<proteinExistence type="predicted"/>
<evidence type="ECO:0000313" key="2">
    <source>
        <dbReference type="EMBL" id="KAJ1099715.1"/>
    </source>
</evidence>
<feature type="region of interest" description="Disordered" evidence="1">
    <location>
        <begin position="1"/>
        <end position="106"/>
    </location>
</feature>
<dbReference type="AlphaFoldDB" id="A0AAV7MAA7"/>
<sequence>MHLGALCHPGLEKQHNGPGPHRFERPECSGAWSGPGDREERPGAVAGPAGEPSLIGPPRSPGRTWSALAAGPPAPARRREALTTGLRSTCDGGREQSGKRSSAAYSGTRSGWNLAEVLDLRAGTGAWVFILHVRVCACSGPVIKLSIYSSYFVPEDLFQRSYSLPPSTFYGTRSGAESRRIEEAPESRKDRGGTDGLTRHFSEEILCLKARAGSFAGPLFRSASRAGREHYIEAVHAASALVRVSSVTHTGNPHQRLPGYLLLRV</sequence>
<protein>
    <submittedName>
        <fullName evidence="2">Uncharacterized protein</fullName>
    </submittedName>
</protein>
<name>A0AAV7MAA7_PLEWA</name>
<evidence type="ECO:0000256" key="1">
    <source>
        <dbReference type="SAM" id="MobiDB-lite"/>
    </source>
</evidence>
<organism evidence="2 3">
    <name type="scientific">Pleurodeles waltl</name>
    <name type="common">Iberian ribbed newt</name>
    <dbReference type="NCBI Taxonomy" id="8319"/>
    <lineage>
        <taxon>Eukaryota</taxon>
        <taxon>Metazoa</taxon>
        <taxon>Chordata</taxon>
        <taxon>Craniata</taxon>
        <taxon>Vertebrata</taxon>
        <taxon>Euteleostomi</taxon>
        <taxon>Amphibia</taxon>
        <taxon>Batrachia</taxon>
        <taxon>Caudata</taxon>
        <taxon>Salamandroidea</taxon>
        <taxon>Salamandridae</taxon>
        <taxon>Pleurodelinae</taxon>
        <taxon>Pleurodeles</taxon>
    </lineage>
</organism>
<feature type="compositionally biased region" description="Basic and acidic residues" evidence="1">
    <location>
        <begin position="176"/>
        <end position="196"/>
    </location>
</feature>
<gene>
    <name evidence="2" type="ORF">NDU88_004814</name>
</gene>